<dbReference type="PANTHER" id="PTHR35271">
    <property type="entry name" value="ABC TRANSPORTER, SUBSTRATE-BINDING LIPOPROTEIN-RELATED"/>
    <property type="match status" value="1"/>
</dbReference>
<name>A0ABU6JZ86_9RHOO</name>
<dbReference type="EMBL" id="JAYXHS010000001">
    <property type="protein sequence ID" value="MEC5384150.1"/>
    <property type="molecule type" value="Genomic_DNA"/>
</dbReference>
<keyword evidence="2" id="KW-1185">Reference proteome</keyword>
<sequence length="316" mass="34158">MPSLAPRASFRILLTPLVLIAALIGGEGAWAASIAVVLSEARGAYQEFAEAMRAELRRDPAGHELIVMDSDQASTRNLGDAQLVVGVGGKAMEVLASKDFKAPLLLTLIPRSSYEKLPAARREDHKTTGLFIDQPPARYIDLVRAALPDTERIGMLAGRDSRDNVARLAQISRDRKLRPGVEYVSTEGEIYPAIQRLFPDGGVLLATPDTSIFNTQTIPNIILSAYRFRVPVVGFSQGSVKSGALIALFSTPVHLGTQSGEIASKLLGGAPLPAPQFPRLFSVGINAVVARSLGIELESETVIRDRLERMERTDRP</sequence>
<evidence type="ECO:0000313" key="2">
    <source>
        <dbReference type="Proteomes" id="UP001331561"/>
    </source>
</evidence>
<comment type="caution">
    <text evidence="1">The sequence shown here is derived from an EMBL/GenBank/DDBJ whole genome shotgun (WGS) entry which is preliminary data.</text>
</comment>
<dbReference type="InterPro" id="IPR007487">
    <property type="entry name" value="ABC_transpt-TYRBP-like"/>
</dbReference>
<proteinExistence type="predicted"/>
<evidence type="ECO:0000313" key="1">
    <source>
        <dbReference type="EMBL" id="MEC5384150.1"/>
    </source>
</evidence>
<gene>
    <name evidence="1" type="ORF">VVD49_00375</name>
</gene>
<dbReference type="Proteomes" id="UP001331561">
    <property type="component" value="Unassembled WGS sequence"/>
</dbReference>
<accession>A0ABU6JZ86</accession>
<dbReference type="RefSeq" id="WP_327597134.1">
    <property type="nucleotide sequence ID" value="NZ_JAYXHS010000001.1"/>
</dbReference>
<dbReference type="PANTHER" id="PTHR35271:SF1">
    <property type="entry name" value="ABC TRANSPORTER, SUBSTRATE-BINDING LIPOPROTEIN"/>
    <property type="match status" value="1"/>
</dbReference>
<dbReference type="Gene3D" id="3.40.50.2300">
    <property type="match status" value="2"/>
</dbReference>
<protein>
    <submittedName>
        <fullName evidence="1">ABC transporter substrate binding protein</fullName>
    </submittedName>
</protein>
<dbReference type="Pfam" id="PF04392">
    <property type="entry name" value="ABC_sub_bind"/>
    <property type="match status" value="1"/>
</dbReference>
<organism evidence="1 2">
    <name type="scientific">Uliginosibacterium silvisoli</name>
    <dbReference type="NCBI Taxonomy" id="3114758"/>
    <lineage>
        <taxon>Bacteria</taxon>
        <taxon>Pseudomonadati</taxon>
        <taxon>Pseudomonadota</taxon>
        <taxon>Betaproteobacteria</taxon>
        <taxon>Rhodocyclales</taxon>
        <taxon>Zoogloeaceae</taxon>
        <taxon>Uliginosibacterium</taxon>
    </lineage>
</organism>
<reference evidence="1 2" key="1">
    <citation type="submission" date="2024-01" db="EMBL/GenBank/DDBJ databases">
        <title>Uliginosibacterium soil sp. nov.</title>
        <authorList>
            <person name="Lv Y."/>
        </authorList>
    </citation>
    <scope>NUCLEOTIDE SEQUENCE [LARGE SCALE GENOMIC DNA]</scope>
    <source>
        <strain evidence="1 2">H3</strain>
    </source>
</reference>